<dbReference type="GO" id="GO:0016020">
    <property type="term" value="C:membrane"/>
    <property type="evidence" value="ECO:0007669"/>
    <property type="project" value="InterPro"/>
</dbReference>
<dbReference type="AlphaFoldDB" id="A0A419WI35"/>
<evidence type="ECO:0000256" key="5">
    <source>
        <dbReference type="ARBA" id="ARBA00023157"/>
    </source>
</evidence>
<dbReference type="GO" id="GO:0046872">
    <property type="term" value="F:metal ion binding"/>
    <property type="evidence" value="ECO:0007669"/>
    <property type="project" value="UniProtKB-KW"/>
</dbReference>
<dbReference type="Gene3D" id="3.50.50.60">
    <property type="entry name" value="FAD/NAD(P)-binding domain"/>
    <property type="match status" value="1"/>
</dbReference>
<dbReference type="SUPFAM" id="SSF51905">
    <property type="entry name" value="FAD/NAD(P)-binding domain"/>
    <property type="match status" value="1"/>
</dbReference>
<dbReference type="SUPFAM" id="SSF50022">
    <property type="entry name" value="ISP domain"/>
    <property type="match status" value="1"/>
</dbReference>
<evidence type="ECO:0000313" key="8">
    <source>
        <dbReference type="EMBL" id="RKD95085.1"/>
    </source>
</evidence>
<dbReference type="InterPro" id="IPR017941">
    <property type="entry name" value="Rieske_2Fe-2S"/>
</dbReference>
<protein>
    <submittedName>
        <fullName evidence="8">Glycine/D-amino acid oxidase-like deaminating enzyme</fullName>
    </submittedName>
</protein>
<keyword evidence="3" id="KW-0408">Iron</keyword>
<dbReference type="InterPro" id="IPR036188">
    <property type="entry name" value="FAD/NAD-bd_sf"/>
</dbReference>
<keyword evidence="1" id="KW-0001">2Fe-2S</keyword>
<comment type="caution">
    <text evidence="8">The sequence shown here is derived from an EMBL/GenBank/DDBJ whole genome shotgun (WGS) entry which is preliminary data.</text>
</comment>
<evidence type="ECO:0000256" key="4">
    <source>
        <dbReference type="ARBA" id="ARBA00023014"/>
    </source>
</evidence>
<feature type="region of interest" description="Disordered" evidence="6">
    <location>
        <begin position="1"/>
        <end position="25"/>
    </location>
</feature>
<feature type="domain" description="Rieske" evidence="7">
    <location>
        <begin position="452"/>
        <end position="537"/>
    </location>
</feature>
<evidence type="ECO:0000256" key="6">
    <source>
        <dbReference type="SAM" id="MobiDB-lite"/>
    </source>
</evidence>
<feature type="compositionally biased region" description="Basic and acidic residues" evidence="6">
    <location>
        <begin position="1"/>
        <end position="10"/>
    </location>
</feature>
<dbReference type="InterPro" id="IPR006076">
    <property type="entry name" value="FAD-dep_OxRdtase"/>
</dbReference>
<keyword evidence="9" id="KW-1185">Reference proteome</keyword>
<dbReference type="GO" id="GO:0005737">
    <property type="term" value="C:cytoplasm"/>
    <property type="evidence" value="ECO:0007669"/>
    <property type="project" value="TreeGrafter"/>
</dbReference>
<name>A0A419WI35_9EURY</name>
<dbReference type="RefSeq" id="WP_120244392.1">
    <property type="nucleotide sequence ID" value="NZ_RAPO01000002.1"/>
</dbReference>
<dbReference type="EMBL" id="RAPO01000002">
    <property type="protein sequence ID" value="RKD95085.1"/>
    <property type="molecule type" value="Genomic_DNA"/>
</dbReference>
<dbReference type="InterPro" id="IPR038010">
    <property type="entry name" value="YhfW_C"/>
</dbReference>
<dbReference type="PROSITE" id="PS51296">
    <property type="entry name" value="RIESKE"/>
    <property type="match status" value="1"/>
</dbReference>
<dbReference type="Pfam" id="PF01266">
    <property type="entry name" value="DAO"/>
    <property type="match status" value="1"/>
</dbReference>
<accession>A0A419WI35</accession>
<evidence type="ECO:0000256" key="2">
    <source>
        <dbReference type="ARBA" id="ARBA00022723"/>
    </source>
</evidence>
<dbReference type="GO" id="GO:0051537">
    <property type="term" value="F:2 iron, 2 sulfur cluster binding"/>
    <property type="evidence" value="ECO:0007669"/>
    <property type="project" value="UniProtKB-KW"/>
</dbReference>
<evidence type="ECO:0000259" key="7">
    <source>
        <dbReference type="PROSITE" id="PS51296"/>
    </source>
</evidence>
<dbReference type="Pfam" id="PF00355">
    <property type="entry name" value="Rieske"/>
    <property type="match status" value="1"/>
</dbReference>
<dbReference type="InterPro" id="IPR005805">
    <property type="entry name" value="Rieske_Fe-S_prot_C"/>
</dbReference>
<dbReference type="OrthoDB" id="5623at2157"/>
<dbReference type="Proteomes" id="UP000283805">
    <property type="component" value="Unassembled WGS sequence"/>
</dbReference>
<keyword evidence="5" id="KW-1015">Disulfide bond</keyword>
<dbReference type="InterPro" id="IPR036922">
    <property type="entry name" value="Rieske_2Fe-2S_sf"/>
</dbReference>
<dbReference type="CDD" id="cd03477">
    <property type="entry name" value="Rieske_YhfW_C"/>
    <property type="match status" value="1"/>
</dbReference>
<sequence>MSDDPADTKPDAYAGPDPASFRPESLWLATTPTTDYEPFENGLDVDVAVVGGGITGLTTAIELKEAGRSVAVLESDRIVESTTGHTTAKLTSQHGLLYDTLLSEFTERKARQYADANEAAIEAVEQRVDEHDIDCDFRRTAAYTYAASSDDIEQIEDEVQAAQRLGLPASYVEETPLPFDAGPAVRFDDQAEFHPRKYLLAIAEEIHGDGSYVFEETRALDLEPGSPCRLETERGEVVADDVVVATHFPFHDRAGYFSRMHPHRAYLLAVRIEEEPPEGMYYNTASPPATMRTHPAGDAAAADEDAALDADEELLIVGGQSHKPSVSGVPTSERYRRCERFAREHFSVESIEYRWSTMDYSPVDRVPFIGKIDPFSKHVYVGTGFNGWGMTAGTAAGMILSDLITEGSSPWADIFNPQRLPPKSAAKTFFEENSTVGGSFVGDRIKSLLRSLGGDAADMPATGEASIVRRTGRPMGLYRDEDDAIHAVSAVCPHMGCLVRWNDAERTWDCPCHGSRFTHEGDVLSGPALEGLPYREL</sequence>
<organism evidence="8 9">
    <name type="scientific">Halopiger aswanensis</name>
    <dbReference type="NCBI Taxonomy" id="148449"/>
    <lineage>
        <taxon>Archaea</taxon>
        <taxon>Methanobacteriati</taxon>
        <taxon>Methanobacteriota</taxon>
        <taxon>Stenosarchaea group</taxon>
        <taxon>Halobacteria</taxon>
        <taxon>Halobacteriales</taxon>
        <taxon>Natrialbaceae</taxon>
        <taxon>Halopiger</taxon>
    </lineage>
</organism>
<gene>
    <name evidence="8" type="ORF">ATJ93_1935</name>
</gene>
<keyword evidence="4" id="KW-0411">Iron-sulfur</keyword>
<evidence type="ECO:0000256" key="3">
    <source>
        <dbReference type="ARBA" id="ARBA00023004"/>
    </source>
</evidence>
<dbReference type="Gene3D" id="2.102.10.10">
    <property type="entry name" value="Rieske [2Fe-2S] iron-sulphur domain"/>
    <property type="match status" value="1"/>
</dbReference>
<dbReference type="PANTHER" id="PTHR13847">
    <property type="entry name" value="SARCOSINE DEHYDROGENASE-RELATED"/>
    <property type="match status" value="1"/>
</dbReference>
<proteinExistence type="predicted"/>
<dbReference type="Gene3D" id="3.30.9.10">
    <property type="entry name" value="D-Amino Acid Oxidase, subunit A, domain 2"/>
    <property type="match status" value="1"/>
</dbReference>
<evidence type="ECO:0000313" key="9">
    <source>
        <dbReference type="Proteomes" id="UP000283805"/>
    </source>
</evidence>
<reference evidence="8 9" key="1">
    <citation type="submission" date="2018-09" db="EMBL/GenBank/DDBJ databases">
        <title>Genomic Encyclopedia of Archaeal and Bacterial Type Strains, Phase II (KMG-II): from individual species to whole genera.</title>
        <authorList>
            <person name="Goeker M."/>
        </authorList>
    </citation>
    <scope>NUCLEOTIDE SEQUENCE [LARGE SCALE GENOMIC DNA]</scope>
    <source>
        <strain evidence="8 9">DSM 13151</strain>
    </source>
</reference>
<dbReference type="PRINTS" id="PR00162">
    <property type="entry name" value="RIESKE"/>
</dbReference>
<dbReference type="PANTHER" id="PTHR13847:SF274">
    <property type="entry name" value="RIESKE 2FE-2S IRON-SULFUR PROTEIN YHFW-RELATED"/>
    <property type="match status" value="1"/>
</dbReference>
<evidence type="ECO:0000256" key="1">
    <source>
        <dbReference type="ARBA" id="ARBA00022714"/>
    </source>
</evidence>
<keyword evidence="2" id="KW-0479">Metal-binding</keyword>